<dbReference type="Gene3D" id="6.20.200.20">
    <property type="match status" value="1"/>
</dbReference>
<evidence type="ECO:0000313" key="2">
    <source>
        <dbReference type="EMBL" id="KAK8725208.1"/>
    </source>
</evidence>
<comment type="caution">
    <text evidence="2">The sequence shown here is derived from an EMBL/GenBank/DDBJ whole genome shotgun (WGS) entry which is preliminary data.</text>
</comment>
<dbReference type="EMBL" id="JARKIK010000083">
    <property type="protein sequence ID" value="KAK8725208.1"/>
    <property type="molecule type" value="Genomic_DNA"/>
</dbReference>
<dbReference type="EMBL" id="JARKIK010000083">
    <property type="protein sequence ID" value="KAK8725204.1"/>
    <property type="molecule type" value="Genomic_DNA"/>
</dbReference>
<dbReference type="Proteomes" id="UP001445076">
    <property type="component" value="Unassembled WGS sequence"/>
</dbReference>
<keyword evidence="3" id="KW-1185">Reference proteome</keyword>
<reference evidence="2 3" key="1">
    <citation type="journal article" date="2024" name="BMC Genomics">
        <title>Genome assembly of redclaw crayfish (Cherax quadricarinatus) provides insights into its immune adaptation and hypoxia tolerance.</title>
        <authorList>
            <person name="Liu Z."/>
            <person name="Zheng J."/>
            <person name="Li H."/>
            <person name="Fang K."/>
            <person name="Wang S."/>
            <person name="He J."/>
            <person name="Zhou D."/>
            <person name="Weng S."/>
            <person name="Chi M."/>
            <person name="Gu Z."/>
            <person name="He J."/>
            <person name="Li F."/>
            <person name="Wang M."/>
        </authorList>
    </citation>
    <scope>NUCLEOTIDE SEQUENCE [LARGE SCALE GENOMIC DNA]</scope>
    <source>
        <strain evidence="2">ZL_2023a</strain>
    </source>
</reference>
<name>A0AAW0W6P7_CHEQU</name>
<accession>A0AAW0W6P7</accession>
<gene>
    <name evidence="2" type="ORF">OTU49_010754</name>
</gene>
<evidence type="ECO:0000313" key="3">
    <source>
        <dbReference type="Proteomes" id="UP001445076"/>
    </source>
</evidence>
<dbReference type="EMBL" id="JARKIK010000083">
    <property type="protein sequence ID" value="KAK8725207.1"/>
    <property type="molecule type" value="Genomic_DNA"/>
</dbReference>
<proteinExistence type="predicted"/>
<sequence length="268" mass="29983">MDVCVVARFGLLLLACTAVTYQATIGDGRVSLYTGRPVNGSDGRGSCKVDGVSYPSETAIPRDHPCHYCICYQGQITCYWKQCAAAPRDCAIMHFDNVCNPSLYMCKIPEKALEEPRRKYGDRINSVRRRRLIRQATPTSSLLPVSEPFPVQLDDKFVARVVSGERERRALDGSHHHHHHHQDKSCTILGVKYNLGEVIGVASDVCMECRCAAGKMFCSPRCCFLPSPLHLSLNHQQALASRGPLPARPHPLSYVRNQYEEEDVLSWL</sequence>
<feature type="signal peptide" evidence="1">
    <location>
        <begin position="1"/>
        <end position="22"/>
    </location>
</feature>
<reference evidence="2" key="2">
    <citation type="submission" date="2024-01" db="EMBL/GenBank/DDBJ databases">
        <authorList>
            <person name="He J."/>
            <person name="Wang M."/>
            <person name="Zheng J."/>
            <person name="Liu Z."/>
        </authorList>
    </citation>
    <scope>NUCLEOTIDE SEQUENCE</scope>
    <source>
        <strain evidence="2">ZL_2023a</strain>
        <tissue evidence="2">Muscle</tissue>
    </source>
</reference>
<dbReference type="AlphaFoldDB" id="A0AAW0W6P7"/>
<dbReference type="EMBL" id="JARKIK010000083">
    <property type="protein sequence ID" value="KAK8725203.1"/>
    <property type="molecule type" value="Genomic_DNA"/>
</dbReference>
<evidence type="ECO:0000256" key="1">
    <source>
        <dbReference type="SAM" id="SignalP"/>
    </source>
</evidence>
<keyword evidence="1" id="KW-0732">Signal</keyword>
<feature type="chain" id="PRO_5044717278" evidence="1">
    <location>
        <begin position="23"/>
        <end position="268"/>
    </location>
</feature>
<dbReference type="EMBL" id="JARKIK010000083">
    <property type="protein sequence ID" value="KAK8725205.1"/>
    <property type="molecule type" value="Genomic_DNA"/>
</dbReference>
<dbReference type="SUPFAM" id="SSF57603">
    <property type="entry name" value="FnI-like domain"/>
    <property type="match status" value="2"/>
</dbReference>
<dbReference type="EMBL" id="JARKIK010000083">
    <property type="protein sequence ID" value="KAK8725206.1"/>
    <property type="molecule type" value="Genomic_DNA"/>
</dbReference>
<protein>
    <submittedName>
        <fullName evidence="2">Uncharacterized protein</fullName>
    </submittedName>
</protein>
<dbReference type="EMBL" id="JARKIK010000083">
    <property type="protein sequence ID" value="KAK8725209.1"/>
    <property type="molecule type" value="Genomic_DNA"/>
</dbReference>
<organism evidence="2 3">
    <name type="scientific">Cherax quadricarinatus</name>
    <name type="common">Australian red claw crayfish</name>
    <dbReference type="NCBI Taxonomy" id="27406"/>
    <lineage>
        <taxon>Eukaryota</taxon>
        <taxon>Metazoa</taxon>
        <taxon>Ecdysozoa</taxon>
        <taxon>Arthropoda</taxon>
        <taxon>Crustacea</taxon>
        <taxon>Multicrustacea</taxon>
        <taxon>Malacostraca</taxon>
        <taxon>Eumalacostraca</taxon>
        <taxon>Eucarida</taxon>
        <taxon>Decapoda</taxon>
        <taxon>Pleocyemata</taxon>
        <taxon>Astacidea</taxon>
        <taxon>Parastacoidea</taxon>
        <taxon>Parastacidae</taxon>
        <taxon>Cherax</taxon>
    </lineage>
</organism>